<reference evidence="2 3" key="1">
    <citation type="submission" date="2024-04" db="EMBL/GenBank/DDBJ databases">
        <title>Defined microbial consortia suppress multidrug-resistant proinflammatory Enterobacteriaceae via ecological control.</title>
        <authorList>
            <person name="Furuichi M."/>
            <person name="Kawaguchi T."/>
            <person name="Pust M."/>
            <person name="Yasuma K."/>
            <person name="Plichta D."/>
            <person name="Hasegawa N."/>
            <person name="Ohya T."/>
            <person name="Bhattarai S."/>
            <person name="Sasajima S."/>
            <person name="Aoto Y."/>
            <person name="Tuganbaev T."/>
            <person name="Yaginuma M."/>
            <person name="Ueda M."/>
            <person name="Okahashi N."/>
            <person name="Amafuji K."/>
            <person name="Kiridooshi Y."/>
            <person name="Sugita K."/>
            <person name="Strazar M."/>
            <person name="Skelly A."/>
            <person name="Suda W."/>
            <person name="Hattori M."/>
            <person name="Nakamoto N."/>
            <person name="Caballero S."/>
            <person name="Norman J."/>
            <person name="Olle B."/>
            <person name="Tanoue T."/>
            <person name="Arita M."/>
            <person name="Bucci V."/>
            <person name="Atarashi K."/>
            <person name="Xavier R."/>
            <person name="Honda K."/>
        </authorList>
    </citation>
    <scope>NUCLEOTIDE SEQUENCE [LARGE SCALE GENOMIC DNA]</scope>
    <source>
        <strain evidence="3">k34-0107-D12</strain>
    </source>
</reference>
<dbReference type="RefSeq" id="WP_390423603.1">
    <property type="nucleotide sequence ID" value="NZ_BAABZQ010000001.1"/>
</dbReference>
<gene>
    <name evidence="2" type="ORF">K340107D12_22090</name>
</gene>
<proteinExistence type="predicted"/>
<feature type="region of interest" description="Disordered" evidence="1">
    <location>
        <begin position="180"/>
        <end position="217"/>
    </location>
</feature>
<comment type="caution">
    <text evidence="2">The sequence shown here is derived from an EMBL/GenBank/DDBJ whole genome shotgun (WGS) entry which is preliminary data.</text>
</comment>
<dbReference type="NCBIfam" id="NF038353">
    <property type="entry name" value="FxLYD_dom"/>
    <property type="match status" value="1"/>
</dbReference>
<name>A0ABQ0BS77_9FIRM</name>
<dbReference type="Proteomes" id="UP001600941">
    <property type="component" value="Unassembled WGS sequence"/>
</dbReference>
<evidence type="ECO:0000313" key="3">
    <source>
        <dbReference type="Proteomes" id="UP001600941"/>
    </source>
</evidence>
<protein>
    <submittedName>
        <fullName evidence="2">Uncharacterized protein</fullName>
    </submittedName>
</protein>
<evidence type="ECO:0000256" key="1">
    <source>
        <dbReference type="SAM" id="MobiDB-lite"/>
    </source>
</evidence>
<feature type="compositionally biased region" description="Basic and acidic residues" evidence="1">
    <location>
        <begin position="69"/>
        <end position="78"/>
    </location>
</feature>
<evidence type="ECO:0000313" key="2">
    <source>
        <dbReference type="EMBL" id="GAA6499393.1"/>
    </source>
</evidence>
<accession>A0ABQ0BS77</accession>
<sequence length="418" mass="46754">MQSIFRKENTDKALKYGIYRHLPTYEKIIRNLVSFYDKKIVTLFLTALLCAFATSCGNNASEPKSNDTTAKEEVKEPTDLTGTWASEENDGSYQEAIITENTIEVNWVSDGGKTKSIYWIGSYDAPTDSIDKYTWTSERDKEKTDSALLASQDDTKSFTYENKKISYEVSVMGTTSTMELSQVSKDIPENPVSEEEPQAETAGNETPDSQSQQSEASYEVTYQNISFHQDIIENIWSQAIVEVANTGNNDLYLDRSSYELVSEDGTIIHTTSNTFTPYPQILAPGEKGYYYEEAMMDAGTPTEGISITPHISAQSSKNQIVRLEVSATEIYDKEMGGIDLHGKIKNTTGTEQSNINVVAILFDGNGQPIGQLWTILMNPIQPDEEIGFELEPMSLPDDITKASIADYKVYAYPEQYQF</sequence>
<organism evidence="2 3">
    <name type="scientific">Blautia parvula</name>
    <dbReference type="NCBI Taxonomy" id="2877527"/>
    <lineage>
        <taxon>Bacteria</taxon>
        <taxon>Bacillati</taxon>
        <taxon>Bacillota</taxon>
        <taxon>Clostridia</taxon>
        <taxon>Lachnospirales</taxon>
        <taxon>Lachnospiraceae</taxon>
        <taxon>Blautia</taxon>
    </lineage>
</organism>
<feature type="compositionally biased region" description="Polar residues" evidence="1">
    <location>
        <begin position="201"/>
        <end position="217"/>
    </location>
</feature>
<feature type="compositionally biased region" description="Polar residues" evidence="1">
    <location>
        <begin position="58"/>
        <end position="68"/>
    </location>
</feature>
<dbReference type="EMBL" id="BAABZQ010000001">
    <property type="protein sequence ID" value="GAA6499393.1"/>
    <property type="molecule type" value="Genomic_DNA"/>
</dbReference>
<keyword evidence="3" id="KW-1185">Reference proteome</keyword>
<feature type="region of interest" description="Disordered" evidence="1">
    <location>
        <begin position="58"/>
        <end position="86"/>
    </location>
</feature>
<dbReference type="InterPro" id="IPR047676">
    <property type="entry name" value="FxLYD_dom"/>
</dbReference>